<dbReference type="AlphaFoldDB" id="A0AAN6IXW2"/>
<evidence type="ECO:0000313" key="1">
    <source>
        <dbReference type="EMBL" id="KAJ8995279.1"/>
    </source>
</evidence>
<evidence type="ECO:0000313" key="2">
    <source>
        <dbReference type="Proteomes" id="UP001161757"/>
    </source>
</evidence>
<comment type="caution">
    <text evidence="1">The sequence shown here is derived from an EMBL/GenBank/DDBJ whole genome shotgun (WGS) entry which is preliminary data.</text>
</comment>
<dbReference type="EMBL" id="JAJGCB010000001">
    <property type="protein sequence ID" value="KAJ8995279.1"/>
    <property type="molecule type" value="Genomic_DNA"/>
</dbReference>
<reference evidence="1" key="1">
    <citation type="submission" date="2023-01" db="EMBL/GenBank/DDBJ databases">
        <title>Exophiala dermititidis isolated from Cystic Fibrosis Patient.</title>
        <authorList>
            <person name="Kurbessoian T."/>
            <person name="Crocker A."/>
            <person name="Murante D."/>
            <person name="Hogan D.A."/>
            <person name="Stajich J.E."/>
        </authorList>
    </citation>
    <scope>NUCLEOTIDE SEQUENCE</scope>
    <source>
        <strain evidence="1">Ex8</strain>
    </source>
</reference>
<sequence>MANHFVASRKGDHFIKGWHDILVHLWKGRQNHKGIIQGRLVSFALRNTFKEAEEANFN</sequence>
<protein>
    <submittedName>
        <fullName evidence="1">Uncharacterized protein</fullName>
    </submittedName>
</protein>
<organism evidence="1 2">
    <name type="scientific">Exophiala dermatitidis</name>
    <name type="common">Black yeast-like fungus</name>
    <name type="synonym">Wangiella dermatitidis</name>
    <dbReference type="NCBI Taxonomy" id="5970"/>
    <lineage>
        <taxon>Eukaryota</taxon>
        <taxon>Fungi</taxon>
        <taxon>Dikarya</taxon>
        <taxon>Ascomycota</taxon>
        <taxon>Pezizomycotina</taxon>
        <taxon>Eurotiomycetes</taxon>
        <taxon>Chaetothyriomycetidae</taxon>
        <taxon>Chaetothyriales</taxon>
        <taxon>Herpotrichiellaceae</taxon>
        <taxon>Exophiala</taxon>
    </lineage>
</organism>
<name>A0AAN6IXW2_EXODE</name>
<accession>A0AAN6IXW2</accession>
<gene>
    <name evidence="1" type="ORF">HRR80_000057</name>
</gene>
<proteinExistence type="predicted"/>
<dbReference type="Proteomes" id="UP001161757">
    <property type="component" value="Unassembled WGS sequence"/>
</dbReference>